<comment type="similarity">
    <text evidence="1">Belongs to the YciI family.</text>
</comment>
<evidence type="ECO:0000313" key="4">
    <source>
        <dbReference type="Proteomes" id="UP000028981"/>
    </source>
</evidence>
<dbReference type="RefSeq" id="WP_035085454.1">
    <property type="nucleotide sequence ID" value="NZ_JQGC01000017.1"/>
</dbReference>
<evidence type="ECO:0000259" key="2">
    <source>
        <dbReference type="Pfam" id="PF03795"/>
    </source>
</evidence>
<evidence type="ECO:0000256" key="1">
    <source>
        <dbReference type="ARBA" id="ARBA00007689"/>
    </source>
</evidence>
<dbReference type="OrthoDB" id="9807535at2"/>
<evidence type="ECO:0000313" key="3">
    <source>
        <dbReference type="EMBL" id="KFL29952.1"/>
    </source>
</evidence>
<dbReference type="EMBL" id="JQGC01000017">
    <property type="protein sequence ID" value="KFL29952.1"/>
    <property type="molecule type" value="Genomic_DNA"/>
</dbReference>
<comment type="caution">
    <text evidence="3">The sequence shown here is derived from an EMBL/GenBank/DDBJ whole genome shotgun (WGS) entry which is preliminary data.</text>
</comment>
<dbReference type="Pfam" id="PF03795">
    <property type="entry name" value="YCII"/>
    <property type="match status" value="1"/>
</dbReference>
<dbReference type="STRING" id="46914.JP75_17770"/>
<dbReference type="InterPro" id="IPR005545">
    <property type="entry name" value="YCII"/>
</dbReference>
<dbReference type="PANTHER" id="PTHR35174:SF3">
    <property type="entry name" value="BLL7171 PROTEIN"/>
    <property type="match status" value="1"/>
</dbReference>
<dbReference type="SUPFAM" id="SSF54909">
    <property type="entry name" value="Dimeric alpha+beta barrel"/>
    <property type="match status" value="1"/>
</dbReference>
<sequence>MLYAVLCYNDEKAVSTWTKEEDDACMMRLGRVQDELRSEGRLGPVVRLQNTTEAKTLRKANGEHVVFDGPFAETKEQFLGFYVADVDTIDEAVEFARKLAIANPGLGSYEIRPLRVYLPSALPSEAMVTEPAE</sequence>
<gene>
    <name evidence="3" type="ORF">JP75_17770</name>
</gene>
<dbReference type="AlphaFoldDB" id="A0A087LZ99"/>
<protein>
    <recommendedName>
        <fullName evidence="2">YCII-related domain-containing protein</fullName>
    </recommendedName>
</protein>
<reference evidence="3 4" key="1">
    <citation type="submission" date="2014-08" db="EMBL/GenBank/DDBJ databases">
        <authorList>
            <person name="Hassan Y.I."/>
            <person name="Lepp D."/>
            <person name="Zhou T."/>
        </authorList>
    </citation>
    <scope>NUCLEOTIDE SEQUENCE [LARGE SCALE GENOMIC DNA]</scope>
    <source>
        <strain evidence="3 4">IFO13584</strain>
    </source>
</reference>
<dbReference type="Proteomes" id="UP000028981">
    <property type="component" value="Unassembled WGS sequence"/>
</dbReference>
<dbReference type="Gene3D" id="3.30.70.1060">
    <property type="entry name" value="Dimeric alpha+beta barrel"/>
    <property type="match status" value="1"/>
</dbReference>
<name>A0A087LZ99_9HYPH</name>
<accession>A0A087LZ99</accession>
<dbReference type="InterPro" id="IPR011008">
    <property type="entry name" value="Dimeric_a/b-barrel"/>
</dbReference>
<dbReference type="PANTHER" id="PTHR35174">
    <property type="entry name" value="BLL7171 PROTEIN-RELATED"/>
    <property type="match status" value="1"/>
</dbReference>
<proteinExistence type="inferred from homology"/>
<keyword evidence="4" id="KW-1185">Reference proteome</keyword>
<organism evidence="3 4">
    <name type="scientific">Devosia riboflavina</name>
    <dbReference type="NCBI Taxonomy" id="46914"/>
    <lineage>
        <taxon>Bacteria</taxon>
        <taxon>Pseudomonadati</taxon>
        <taxon>Pseudomonadota</taxon>
        <taxon>Alphaproteobacteria</taxon>
        <taxon>Hyphomicrobiales</taxon>
        <taxon>Devosiaceae</taxon>
        <taxon>Devosia</taxon>
    </lineage>
</organism>
<feature type="domain" description="YCII-related" evidence="2">
    <location>
        <begin position="1"/>
        <end position="113"/>
    </location>
</feature>